<dbReference type="STRING" id="1497955.HMPREF1872_00752"/>
<dbReference type="AlphaFoldDB" id="A0A133YCN8"/>
<reference evidence="3" key="1">
    <citation type="submission" date="2016-01" db="EMBL/GenBank/DDBJ databases">
        <authorList>
            <person name="Mitreva M."/>
            <person name="Pepin K.H."/>
            <person name="Mihindukulasuriya K.A."/>
            <person name="Fulton R."/>
            <person name="Fronick C."/>
            <person name="O'Laughlin M."/>
            <person name="Miner T."/>
            <person name="Herter B."/>
            <person name="Rosa B.A."/>
            <person name="Cordes M."/>
            <person name="Tomlinson C."/>
            <person name="Wollam A."/>
            <person name="Palsikar V.B."/>
            <person name="Mardis E.R."/>
            <person name="Wilson R.K."/>
        </authorList>
    </citation>
    <scope>NUCLEOTIDE SEQUENCE [LARGE SCALE GENOMIC DNA]</scope>
    <source>
        <strain evidence="3">KA00274</strain>
    </source>
</reference>
<organism evidence="2 3">
    <name type="scientific">Amygdalobacter nucleatus</name>
    <dbReference type="NCBI Taxonomy" id="3029274"/>
    <lineage>
        <taxon>Bacteria</taxon>
        <taxon>Bacillati</taxon>
        <taxon>Bacillota</taxon>
        <taxon>Clostridia</taxon>
        <taxon>Eubacteriales</taxon>
        <taxon>Oscillospiraceae</taxon>
        <taxon>Amygdalobacter</taxon>
    </lineage>
</organism>
<accession>A0A133YCN8</accession>
<feature type="signal peptide" evidence="1">
    <location>
        <begin position="1"/>
        <end position="21"/>
    </location>
</feature>
<name>A0A133YCN8_9FIRM</name>
<proteinExistence type="predicted"/>
<protein>
    <recommendedName>
        <fullName evidence="4">SH3 domain protein</fullName>
    </recommendedName>
</protein>
<dbReference type="RefSeq" id="WP_066714033.1">
    <property type="nucleotide sequence ID" value="NZ_JARFNM010000001.1"/>
</dbReference>
<gene>
    <name evidence="2" type="ORF">HMPREF1872_00752</name>
</gene>
<sequence>MRNTRLAATLLAGTLLLPLVACNSSKSKTNVTEKKIVLSGLSNETEKPKATEPEKPFDFKPLKYNLIRDYVKDDDGDNFPFLAATMLADSDLYQYPDAGTKVVAKAKKGDKIYLIQNIENGWSFIHVGKDSGYVKSETTDQSKVKEAQAKNASTMIEQNMSVKPPFDTVLNKDNFKSTGKKEPNKVYWKNYTFPYERVSDFTFYDPNLYYKEPASDMIYKMIGPEFNPYDNKITYLDGHRHKVAFNMWNNKFGKGEIIEITDKDGNAYKYKVVDAKQEKFSKYNAYIGAAFDNGTSVVDALYFGANYEGVVIQYCNDATTDPVINFFLCLPVLDEKAQ</sequence>
<dbReference type="EMBL" id="LSCV01000021">
    <property type="protein sequence ID" value="KXB40974.1"/>
    <property type="molecule type" value="Genomic_DNA"/>
</dbReference>
<keyword evidence="3" id="KW-1185">Reference proteome</keyword>
<evidence type="ECO:0000256" key="1">
    <source>
        <dbReference type="SAM" id="SignalP"/>
    </source>
</evidence>
<comment type="caution">
    <text evidence="2">The sequence shown here is derived from an EMBL/GenBank/DDBJ whole genome shotgun (WGS) entry which is preliminary data.</text>
</comment>
<evidence type="ECO:0008006" key="4">
    <source>
        <dbReference type="Google" id="ProtNLM"/>
    </source>
</evidence>
<feature type="chain" id="PRO_5038937340" description="SH3 domain protein" evidence="1">
    <location>
        <begin position="22"/>
        <end position="338"/>
    </location>
</feature>
<evidence type="ECO:0000313" key="3">
    <source>
        <dbReference type="Proteomes" id="UP000070080"/>
    </source>
</evidence>
<evidence type="ECO:0000313" key="2">
    <source>
        <dbReference type="EMBL" id="KXB40974.1"/>
    </source>
</evidence>
<keyword evidence="1" id="KW-0732">Signal</keyword>
<dbReference type="Proteomes" id="UP000070080">
    <property type="component" value="Unassembled WGS sequence"/>
</dbReference>
<dbReference type="OrthoDB" id="3177627at2"/>